<dbReference type="PROSITE" id="PS00237">
    <property type="entry name" value="G_PROTEIN_RECEP_F1_1"/>
    <property type="match status" value="1"/>
</dbReference>
<protein>
    <submittedName>
        <fullName evidence="13">GCR011</fullName>
    </submittedName>
</protein>
<dbReference type="PANTHER" id="PTHR24248">
    <property type="entry name" value="ADRENERGIC RECEPTOR-RELATED G-PROTEIN COUPLED RECEPTOR"/>
    <property type="match status" value="1"/>
</dbReference>
<evidence type="ECO:0000256" key="6">
    <source>
        <dbReference type="ARBA" id="ARBA00023136"/>
    </source>
</evidence>
<dbReference type="AlphaFoldDB" id="A0A193KU59"/>
<dbReference type="PRINTS" id="PR00243">
    <property type="entry name" value="MUSCARINICR"/>
</dbReference>
<proteinExistence type="evidence at transcript level"/>
<organism evidence="13">
    <name type="scientific">Schmidtea mediterranea</name>
    <name type="common">Freshwater planarian flatworm</name>
    <dbReference type="NCBI Taxonomy" id="79327"/>
    <lineage>
        <taxon>Eukaryota</taxon>
        <taxon>Metazoa</taxon>
        <taxon>Spiralia</taxon>
        <taxon>Lophotrochozoa</taxon>
        <taxon>Platyhelminthes</taxon>
        <taxon>Rhabditophora</taxon>
        <taxon>Seriata</taxon>
        <taxon>Tricladida</taxon>
        <taxon>Continenticola</taxon>
        <taxon>Geoplanoidea</taxon>
        <taxon>Dugesiidae</taxon>
        <taxon>Schmidtea</taxon>
    </lineage>
</organism>
<evidence type="ECO:0000256" key="3">
    <source>
        <dbReference type="ARBA" id="ARBA00022692"/>
    </source>
</evidence>
<feature type="transmembrane region" description="Helical" evidence="11">
    <location>
        <begin position="82"/>
        <end position="102"/>
    </location>
</feature>
<evidence type="ECO:0000256" key="1">
    <source>
        <dbReference type="ARBA" id="ARBA00004651"/>
    </source>
</evidence>
<evidence type="ECO:0000256" key="11">
    <source>
        <dbReference type="SAM" id="Phobius"/>
    </source>
</evidence>
<evidence type="ECO:0000256" key="4">
    <source>
        <dbReference type="ARBA" id="ARBA00022989"/>
    </source>
</evidence>
<comment type="similarity">
    <text evidence="10">Belongs to the G-protein coupled receptor 1 family.</text>
</comment>
<dbReference type="SUPFAM" id="SSF81321">
    <property type="entry name" value="Family A G protein-coupled receptor-like"/>
    <property type="match status" value="1"/>
</dbReference>
<dbReference type="EMBL" id="KX018832">
    <property type="protein sequence ID" value="ANO38993.1"/>
    <property type="molecule type" value="mRNA"/>
</dbReference>
<feature type="transmembrane region" description="Helical" evidence="11">
    <location>
        <begin position="6"/>
        <end position="31"/>
    </location>
</feature>
<evidence type="ECO:0000256" key="2">
    <source>
        <dbReference type="ARBA" id="ARBA00022475"/>
    </source>
</evidence>
<feature type="transmembrane region" description="Helical" evidence="11">
    <location>
        <begin position="122"/>
        <end position="143"/>
    </location>
</feature>
<dbReference type="InterPro" id="IPR000995">
    <property type="entry name" value="Musac_Ach_rcpt"/>
</dbReference>
<dbReference type="PROSITE" id="PS50262">
    <property type="entry name" value="G_PROTEIN_RECEP_F1_2"/>
    <property type="match status" value="1"/>
</dbReference>
<dbReference type="InterPro" id="IPR017452">
    <property type="entry name" value="GPCR_Rhodpsn_7TM"/>
</dbReference>
<evidence type="ECO:0000313" key="13">
    <source>
        <dbReference type="EMBL" id="ANO38993.1"/>
    </source>
</evidence>
<gene>
    <name evidence="13" type="primary">gcr011</name>
</gene>
<dbReference type="OrthoDB" id="5955450at2759"/>
<dbReference type="PANTHER" id="PTHR24248:SF199">
    <property type="entry name" value="IP13425P-RELATED"/>
    <property type="match status" value="1"/>
</dbReference>
<dbReference type="Gene3D" id="1.20.1070.10">
    <property type="entry name" value="Rhodopsin 7-helix transmembrane proteins"/>
    <property type="match status" value="1"/>
</dbReference>
<dbReference type="GO" id="GO:0016907">
    <property type="term" value="F:G protein-coupled acetylcholine receptor activity"/>
    <property type="evidence" value="ECO:0007669"/>
    <property type="project" value="InterPro"/>
</dbReference>
<dbReference type="GO" id="GO:0043410">
    <property type="term" value="P:positive regulation of MAPK cascade"/>
    <property type="evidence" value="ECO:0007669"/>
    <property type="project" value="TreeGrafter"/>
</dbReference>
<feature type="transmembrane region" description="Helical" evidence="11">
    <location>
        <begin position="43"/>
        <end position="62"/>
    </location>
</feature>
<dbReference type="Pfam" id="PF00001">
    <property type="entry name" value="7tm_1"/>
    <property type="match status" value="1"/>
</dbReference>
<comment type="subcellular location">
    <subcellularLocation>
        <location evidence="1">Cell membrane</location>
        <topology evidence="1">Multi-pass membrane protein</topology>
    </subcellularLocation>
</comment>
<name>A0A193KU59_SCHMD</name>
<keyword evidence="6 11" id="KW-0472">Membrane</keyword>
<reference evidence="13" key="1">
    <citation type="journal article" date="2016" name="PLoS Biol.">
        <title>GPCRs Direct Germline Development and Somatic Gonad Function in Planarians.</title>
        <authorList>
            <person name="Saberi A."/>
            <person name="Jamal A."/>
            <person name="Beets I."/>
            <person name="Schoofs L."/>
            <person name="Newmark P.A."/>
        </authorList>
    </citation>
    <scope>NUCLEOTIDE SEQUENCE</scope>
</reference>
<evidence type="ECO:0000259" key="12">
    <source>
        <dbReference type="PROSITE" id="PS50262"/>
    </source>
</evidence>
<keyword evidence="8 10" id="KW-0675">Receptor</keyword>
<dbReference type="PRINTS" id="PR00237">
    <property type="entry name" value="GPCRRHODOPSN"/>
</dbReference>
<dbReference type="GO" id="GO:0005886">
    <property type="term" value="C:plasma membrane"/>
    <property type="evidence" value="ECO:0007669"/>
    <property type="project" value="UniProtKB-SubCell"/>
</dbReference>
<keyword evidence="4 11" id="KW-1133">Transmembrane helix</keyword>
<keyword evidence="5 10" id="KW-0297">G-protein coupled receptor</keyword>
<evidence type="ECO:0000256" key="8">
    <source>
        <dbReference type="ARBA" id="ARBA00023170"/>
    </source>
</evidence>
<keyword evidence="9 10" id="KW-0807">Transducer</keyword>
<keyword evidence="2" id="KW-1003">Cell membrane</keyword>
<evidence type="ECO:0000256" key="10">
    <source>
        <dbReference type="RuleBase" id="RU000688"/>
    </source>
</evidence>
<keyword evidence="3 10" id="KW-0812">Transmembrane</keyword>
<dbReference type="GO" id="GO:0071880">
    <property type="term" value="P:adenylate cyclase-activating adrenergic receptor signaling pathway"/>
    <property type="evidence" value="ECO:0007669"/>
    <property type="project" value="TreeGrafter"/>
</dbReference>
<accession>A0A193KU59</accession>
<keyword evidence="7" id="KW-1015">Disulfide bond</keyword>
<dbReference type="GO" id="GO:0004993">
    <property type="term" value="F:G protein-coupled serotonin receptor activity"/>
    <property type="evidence" value="ECO:0007669"/>
    <property type="project" value="UniProtKB-ARBA"/>
</dbReference>
<dbReference type="InterPro" id="IPR000276">
    <property type="entry name" value="GPCR_Rhodpsn"/>
</dbReference>
<feature type="transmembrane region" description="Helical" evidence="11">
    <location>
        <begin position="314"/>
        <end position="336"/>
    </location>
</feature>
<evidence type="ECO:0000256" key="9">
    <source>
        <dbReference type="ARBA" id="ARBA00023224"/>
    </source>
</evidence>
<feature type="transmembrane region" description="Helical" evidence="11">
    <location>
        <begin position="163"/>
        <end position="184"/>
    </location>
</feature>
<feature type="transmembrane region" description="Helical" evidence="11">
    <location>
        <begin position="356"/>
        <end position="375"/>
    </location>
</feature>
<evidence type="ECO:0000256" key="5">
    <source>
        <dbReference type="ARBA" id="ARBA00023040"/>
    </source>
</evidence>
<evidence type="ECO:0000256" key="7">
    <source>
        <dbReference type="ARBA" id="ARBA00023157"/>
    </source>
</evidence>
<sequence length="394" mass="44324">MFVFIHVLIIALLLITDIIIFCGNSLILIAVLTTRHLQTVTNFYVVSLALADLLVSGTVLPLTIAKELHGKWVLGKHVCQFWVSMDILLCTASILNLCCISIDRYMAITKPLVYATKRSYKLAGCMILIAWILSVIISVPPVIGWSDHNFTNTTCEISIHLGFRIYSSLGSFFIPLILMIFVYLRIFAIANYRKILLNSHQSSRNIKSNKNSSNSLSYKSLDFQTSNPSSQQRRQALDLESNPKHAQALKLNSYLCQRPIHRSCALQNLIYKSGNLQNFTNLSTGCAVLSSGLSQSQKGKETAAFLREHKTAKVIAMVIGCFVVCWLPFFTIYVLESLCSQRILCPYPIGSLLVKSVTWLGYINSALNPFLYAFYNKEYARTFKKILSCKKCLK</sequence>
<dbReference type="SMART" id="SM01381">
    <property type="entry name" value="7TM_GPCR_Srsx"/>
    <property type="match status" value="1"/>
</dbReference>
<feature type="domain" description="G-protein coupled receptors family 1 profile" evidence="12">
    <location>
        <begin position="23"/>
        <end position="372"/>
    </location>
</feature>
<dbReference type="GO" id="GO:0045202">
    <property type="term" value="C:synapse"/>
    <property type="evidence" value="ECO:0007669"/>
    <property type="project" value="GOC"/>
</dbReference>